<comment type="similarity">
    <text evidence="1 10">Belongs to the beta-class carbonic anhydrase family.</text>
</comment>
<dbReference type="EC" id="4.2.1.1" evidence="2 10"/>
<dbReference type="PANTHER" id="PTHR11002:SF76">
    <property type="entry name" value="CARBONIC ANHYDRASE"/>
    <property type="match status" value="1"/>
</dbReference>
<sequence>MNPNNLTIATSASSSNSISPRKMNKDVEKLIDNNHQWCERIKNEDPTFFERLSLAQSPKYLWIGCADSRVPAERLTGLEPGELFVHRNVANLVVHTDLNCLSVLQYAVDVLKVEHIIVCGHYGCGGVMAAYDNPELGLINNWLLHIRDTIYKHQSMLTNLSRKRLVDLLCELNVVEQVMNIGNSTIMQNAWKRGQKVDVVGFVYGIQDGYLRDLGITAENAESLEKNYRLSIAKLSEAKTLSTSGNE</sequence>
<keyword evidence="4 9" id="KW-0479">Metal-binding</keyword>
<evidence type="ECO:0000256" key="11">
    <source>
        <dbReference type="SAM" id="MobiDB-lite"/>
    </source>
</evidence>
<dbReference type="AlphaFoldDB" id="F4PL43"/>
<evidence type="ECO:0000313" key="12">
    <source>
        <dbReference type="EMBL" id="EGG23265.1"/>
    </source>
</evidence>
<dbReference type="GO" id="GO:0015976">
    <property type="term" value="P:carbon utilization"/>
    <property type="evidence" value="ECO:0007669"/>
    <property type="project" value="InterPro"/>
</dbReference>
<evidence type="ECO:0000256" key="8">
    <source>
        <dbReference type="ARBA" id="ARBA00048348"/>
    </source>
</evidence>
<dbReference type="PANTHER" id="PTHR11002">
    <property type="entry name" value="CARBONIC ANHYDRASE"/>
    <property type="match status" value="1"/>
</dbReference>
<dbReference type="RefSeq" id="XP_004361116.1">
    <property type="nucleotide sequence ID" value="XM_004361059.1"/>
</dbReference>
<dbReference type="CDD" id="cd00883">
    <property type="entry name" value="beta_CA_cladeA"/>
    <property type="match status" value="1"/>
</dbReference>
<evidence type="ECO:0000256" key="1">
    <source>
        <dbReference type="ARBA" id="ARBA00006217"/>
    </source>
</evidence>
<dbReference type="OMA" id="WHYIIET"/>
<dbReference type="STRING" id="1054147.F4PL43"/>
<dbReference type="Pfam" id="PF00484">
    <property type="entry name" value="Pro_CA"/>
    <property type="match status" value="1"/>
</dbReference>
<dbReference type="FunFam" id="3.40.1050.10:FF:000001">
    <property type="entry name" value="Carbonic anhydrase"/>
    <property type="match status" value="1"/>
</dbReference>
<feature type="binding site" evidence="9">
    <location>
        <position position="121"/>
    </location>
    <ligand>
        <name>Zn(2+)</name>
        <dbReference type="ChEBI" id="CHEBI:29105"/>
    </ligand>
</feature>
<dbReference type="OrthoDB" id="10248475at2759"/>
<evidence type="ECO:0000256" key="5">
    <source>
        <dbReference type="ARBA" id="ARBA00022833"/>
    </source>
</evidence>
<name>F4PL43_CACFS</name>
<dbReference type="SUPFAM" id="SSF53056">
    <property type="entry name" value="beta-carbonic anhydrase, cab"/>
    <property type="match status" value="1"/>
</dbReference>
<dbReference type="GeneID" id="14875040"/>
<accession>F4PL43</accession>
<dbReference type="PROSITE" id="PS00705">
    <property type="entry name" value="PROK_CO2_ANHYDRASE_2"/>
    <property type="match status" value="1"/>
</dbReference>
<keyword evidence="6 10" id="KW-0456">Lyase</keyword>
<comment type="cofactor">
    <cofactor evidence="9">
        <name>Zn(2+)</name>
        <dbReference type="ChEBI" id="CHEBI:29105"/>
    </cofactor>
    <text evidence="9">Binds 1 zinc ion per subunit.</text>
</comment>
<gene>
    <name evidence="12" type="primary">cahA</name>
    <name evidence="12" type="ORF">DFA_05397</name>
</gene>
<organism evidence="12 13">
    <name type="scientific">Cavenderia fasciculata</name>
    <name type="common">Slime mold</name>
    <name type="synonym">Dictyostelium fasciculatum</name>
    <dbReference type="NCBI Taxonomy" id="261658"/>
    <lineage>
        <taxon>Eukaryota</taxon>
        <taxon>Amoebozoa</taxon>
        <taxon>Evosea</taxon>
        <taxon>Eumycetozoa</taxon>
        <taxon>Dictyostelia</taxon>
        <taxon>Acytosteliales</taxon>
        <taxon>Cavenderiaceae</taxon>
        <taxon>Cavenderia</taxon>
    </lineage>
</organism>
<dbReference type="GO" id="GO:0008270">
    <property type="term" value="F:zinc ion binding"/>
    <property type="evidence" value="ECO:0007669"/>
    <property type="project" value="UniProtKB-UniRule"/>
</dbReference>
<evidence type="ECO:0000256" key="4">
    <source>
        <dbReference type="ARBA" id="ARBA00022723"/>
    </source>
</evidence>
<feature type="compositionally biased region" description="Low complexity" evidence="11">
    <location>
        <begin position="1"/>
        <end position="19"/>
    </location>
</feature>
<keyword evidence="5 9" id="KW-0862">Zinc</keyword>
<dbReference type="GO" id="GO:0004089">
    <property type="term" value="F:carbonate dehydratase activity"/>
    <property type="evidence" value="ECO:0007669"/>
    <property type="project" value="UniProtKB-UniRule"/>
</dbReference>
<feature type="binding site" evidence="9">
    <location>
        <position position="124"/>
    </location>
    <ligand>
        <name>Zn(2+)</name>
        <dbReference type="ChEBI" id="CHEBI:29105"/>
    </ligand>
</feature>
<keyword evidence="13" id="KW-1185">Reference proteome</keyword>
<dbReference type="Proteomes" id="UP000007797">
    <property type="component" value="Unassembled WGS sequence"/>
</dbReference>
<comment type="function">
    <text evidence="10">Reversible hydration of carbon dioxide.</text>
</comment>
<proteinExistence type="inferred from homology"/>
<evidence type="ECO:0000256" key="10">
    <source>
        <dbReference type="RuleBase" id="RU003956"/>
    </source>
</evidence>
<feature type="binding site" evidence="9">
    <location>
        <position position="67"/>
    </location>
    <ligand>
        <name>Zn(2+)</name>
        <dbReference type="ChEBI" id="CHEBI:29105"/>
    </ligand>
</feature>
<dbReference type="Gene3D" id="3.40.1050.10">
    <property type="entry name" value="Carbonic anhydrase"/>
    <property type="match status" value="1"/>
</dbReference>
<evidence type="ECO:0000256" key="3">
    <source>
        <dbReference type="ARBA" id="ARBA00014628"/>
    </source>
</evidence>
<dbReference type="PROSITE" id="PS00704">
    <property type="entry name" value="PROK_CO2_ANHYDRASE_1"/>
    <property type="match status" value="1"/>
</dbReference>
<dbReference type="EMBL" id="GL883008">
    <property type="protein sequence ID" value="EGG23265.1"/>
    <property type="molecule type" value="Genomic_DNA"/>
</dbReference>
<dbReference type="NCBIfam" id="NF007756">
    <property type="entry name" value="PRK10437.1"/>
    <property type="match status" value="1"/>
</dbReference>
<dbReference type="InterPro" id="IPR015892">
    <property type="entry name" value="Carbonic_anhydrase_CS"/>
</dbReference>
<comment type="catalytic activity">
    <reaction evidence="8 10">
        <text>hydrogencarbonate + H(+) = CO2 + H2O</text>
        <dbReference type="Rhea" id="RHEA:10748"/>
        <dbReference type="ChEBI" id="CHEBI:15377"/>
        <dbReference type="ChEBI" id="CHEBI:15378"/>
        <dbReference type="ChEBI" id="CHEBI:16526"/>
        <dbReference type="ChEBI" id="CHEBI:17544"/>
        <dbReference type="EC" id="4.2.1.1"/>
    </reaction>
</comment>
<dbReference type="InterPro" id="IPR036874">
    <property type="entry name" value="Carbonic_anhydrase_sf"/>
</dbReference>
<evidence type="ECO:0000256" key="7">
    <source>
        <dbReference type="ARBA" id="ARBA00031969"/>
    </source>
</evidence>
<evidence type="ECO:0000313" key="13">
    <source>
        <dbReference type="Proteomes" id="UP000007797"/>
    </source>
</evidence>
<protein>
    <recommendedName>
        <fullName evidence="3 10">Carbonic anhydrase</fullName>
        <ecNumber evidence="2 10">4.2.1.1</ecNumber>
    </recommendedName>
    <alternativeName>
        <fullName evidence="7 10">Carbonate dehydratase</fullName>
    </alternativeName>
</protein>
<dbReference type="SMART" id="SM00947">
    <property type="entry name" value="Pro_CA"/>
    <property type="match status" value="1"/>
</dbReference>
<evidence type="ECO:0000256" key="2">
    <source>
        <dbReference type="ARBA" id="ARBA00012925"/>
    </source>
</evidence>
<dbReference type="KEGG" id="dfa:DFA_05397"/>
<reference evidence="13" key="1">
    <citation type="journal article" date="2011" name="Genome Res.">
        <title>Phylogeny-wide analysis of social amoeba genomes highlights ancient origins for complex intercellular communication.</title>
        <authorList>
            <person name="Heidel A.J."/>
            <person name="Lawal H.M."/>
            <person name="Felder M."/>
            <person name="Schilde C."/>
            <person name="Helps N.R."/>
            <person name="Tunggal B."/>
            <person name="Rivero F."/>
            <person name="John U."/>
            <person name="Schleicher M."/>
            <person name="Eichinger L."/>
            <person name="Platzer M."/>
            <person name="Noegel A.A."/>
            <person name="Schaap P."/>
            <person name="Gloeckner G."/>
        </authorList>
    </citation>
    <scope>NUCLEOTIDE SEQUENCE [LARGE SCALE GENOMIC DNA]</scope>
    <source>
        <strain evidence="13">SH3</strain>
    </source>
</reference>
<feature type="region of interest" description="Disordered" evidence="11">
    <location>
        <begin position="1"/>
        <end position="20"/>
    </location>
</feature>
<evidence type="ECO:0000256" key="9">
    <source>
        <dbReference type="PIRSR" id="PIRSR601765-1"/>
    </source>
</evidence>
<feature type="binding site" evidence="9">
    <location>
        <position position="65"/>
    </location>
    <ligand>
        <name>Zn(2+)</name>
        <dbReference type="ChEBI" id="CHEBI:29105"/>
    </ligand>
</feature>
<dbReference type="InterPro" id="IPR001765">
    <property type="entry name" value="Carbonic_anhydrase"/>
</dbReference>
<evidence type="ECO:0000256" key="6">
    <source>
        <dbReference type="ARBA" id="ARBA00023239"/>
    </source>
</evidence>